<comment type="catalytic activity">
    <reaction evidence="6">
        <text>a hydroperoxide + [thioredoxin]-dithiol = an alcohol + [thioredoxin]-disulfide + H2O</text>
        <dbReference type="Rhea" id="RHEA:62620"/>
        <dbReference type="Rhea" id="RHEA-COMP:10698"/>
        <dbReference type="Rhea" id="RHEA-COMP:10700"/>
        <dbReference type="ChEBI" id="CHEBI:15377"/>
        <dbReference type="ChEBI" id="CHEBI:29950"/>
        <dbReference type="ChEBI" id="CHEBI:30879"/>
        <dbReference type="ChEBI" id="CHEBI:35924"/>
        <dbReference type="ChEBI" id="CHEBI:50058"/>
        <dbReference type="EC" id="1.11.1.24"/>
    </reaction>
</comment>
<evidence type="ECO:0000256" key="1">
    <source>
        <dbReference type="ARBA" id="ARBA00022559"/>
    </source>
</evidence>
<keyword evidence="4 6" id="KW-1015">Disulfide bond</keyword>
<evidence type="ECO:0000256" key="5">
    <source>
        <dbReference type="ARBA" id="ARBA00023284"/>
    </source>
</evidence>
<dbReference type="InterPro" id="IPR002065">
    <property type="entry name" value="TPX"/>
</dbReference>
<accession>A0A285UG17</accession>
<dbReference type="PANTHER" id="PTHR43110">
    <property type="entry name" value="THIOL PEROXIDASE"/>
    <property type="match status" value="1"/>
</dbReference>
<keyword evidence="5 6" id="KW-0676">Redox-active center</keyword>
<keyword evidence="3 6" id="KW-0560">Oxidoreductase</keyword>
<name>A0A285UG17_9STAP</name>
<keyword evidence="1 6" id="KW-0575">Peroxidase</keyword>
<evidence type="ECO:0000256" key="3">
    <source>
        <dbReference type="ARBA" id="ARBA00023002"/>
    </source>
</evidence>
<keyword evidence="9" id="KW-1185">Reference proteome</keyword>
<dbReference type="EC" id="1.11.1.24" evidence="6"/>
<comment type="similarity">
    <text evidence="6">Belongs to the peroxiredoxin family. Tpx subfamily.</text>
</comment>
<evidence type="ECO:0000256" key="2">
    <source>
        <dbReference type="ARBA" id="ARBA00022862"/>
    </source>
</evidence>
<dbReference type="Proteomes" id="UP000219412">
    <property type="component" value="Unassembled WGS sequence"/>
</dbReference>
<dbReference type="Pfam" id="PF08534">
    <property type="entry name" value="Redoxin"/>
    <property type="match status" value="1"/>
</dbReference>
<reference evidence="9" key="1">
    <citation type="submission" date="2017-08" db="EMBL/GenBank/DDBJ databases">
        <authorList>
            <person name="Varghese N."/>
            <person name="Submissions S."/>
        </authorList>
    </citation>
    <scope>NUCLEOTIDE SEQUENCE [LARGE SCALE GENOMIC DNA]</scope>
    <source>
        <strain evidence="9">DSM 23173</strain>
    </source>
</reference>
<evidence type="ECO:0000313" key="9">
    <source>
        <dbReference type="Proteomes" id="UP000219412"/>
    </source>
</evidence>
<dbReference type="PANTHER" id="PTHR43110:SF1">
    <property type="entry name" value="THIOL PEROXIDASE"/>
    <property type="match status" value="1"/>
</dbReference>
<feature type="disulfide bond" description="Redox-active" evidence="6">
    <location>
        <begin position="60"/>
        <end position="94"/>
    </location>
</feature>
<dbReference type="PROSITE" id="PS51352">
    <property type="entry name" value="THIOREDOXIN_2"/>
    <property type="match status" value="1"/>
</dbReference>
<feature type="active site" description="Cysteine sulfenic acid (-SOH) intermediate" evidence="6">
    <location>
        <position position="60"/>
    </location>
</feature>
<dbReference type="EMBL" id="OBQF01000001">
    <property type="protein sequence ID" value="SOC39221.1"/>
    <property type="molecule type" value="Genomic_DNA"/>
</dbReference>
<dbReference type="OrthoDB" id="9781543at2"/>
<comment type="miscellaneous">
    <text evidence="6">The active site is a conserved redox-active cysteine residue, the peroxidatic cysteine (C(P)), which makes the nucleophilic attack on the peroxide substrate. The peroxide oxidizes the C(P)-SH to cysteine sulfenic acid (C(P)-SOH), which then reacts with another cysteine residue, the resolving cysteine (C(R)), to form a disulfide bridge. The disulfide is subsequently reduced by an appropriate electron donor to complete the catalytic cycle. In this atypical 2-Cys peroxiredoxin, C(R) is present in the same subunit to form an intramolecular disulfide. The disulfide is subsequently reduced by thioredoxin.</text>
</comment>
<proteinExistence type="inferred from homology"/>
<dbReference type="InterPro" id="IPR018219">
    <property type="entry name" value="Tpx_CS"/>
</dbReference>
<dbReference type="RefSeq" id="WP_097039312.1">
    <property type="nucleotide sequence ID" value="NZ_OBQF01000001.1"/>
</dbReference>
<comment type="function">
    <text evidence="6">Thiol-specific peroxidase that catalyzes the reduction of hydrogen peroxide and organic hydroperoxides to water and alcohols, respectively. Plays a role in cell protection against oxidative stress by detoxifying peroxides.</text>
</comment>
<dbReference type="PROSITE" id="PS01265">
    <property type="entry name" value="TPX"/>
    <property type="match status" value="1"/>
</dbReference>
<dbReference type="SUPFAM" id="SSF52833">
    <property type="entry name" value="Thioredoxin-like"/>
    <property type="match status" value="1"/>
</dbReference>
<comment type="subunit">
    <text evidence="6">Homodimer.</text>
</comment>
<dbReference type="AlphaFoldDB" id="A0A285UG17"/>
<evidence type="ECO:0000256" key="6">
    <source>
        <dbReference type="HAMAP-Rule" id="MF_00269"/>
    </source>
</evidence>
<evidence type="ECO:0000313" key="8">
    <source>
        <dbReference type="EMBL" id="SOC39221.1"/>
    </source>
</evidence>
<keyword evidence="2 6" id="KW-0049">Antioxidant</keyword>
<dbReference type="GO" id="GO:0008379">
    <property type="term" value="F:thioredoxin peroxidase activity"/>
    <property type="evidence" value="ECO:0007669"/>
    <property type="project" value="UniProtKB-UniRule"/>
</dbReference>
<organism evidence="8 9">
    <name type="scientific">Salinicoccus kekensis</name>
    <dbReference type="NCBI Taxonomy" id="714307"/>
    <lineage>
        <taxon>Bacteria</taxon>
        <taxon>Bacillati</taxon>
        <taxon>Bacillota</taxon>
        <taxon>Bacilli</taxon>
        <taxon>Bacillales</taxon>
        <taxon>Staphylococcaceae</taxon>
        <taxon>Salinicoccus</taxon>
    </lineage>
</organism>
<feature type="domain" description="Thioredoxin" evidence="7">
    <location>
        <begin position="18"/>
        <end position="164"/>
    </location>
</feature>
<dbReference type="NCBIfam" id="NF001808">
    <property type="entry name" value="PRK00522.1"/>
    <property type="match status" value="1"/>
</dbReference>
<evidence type="ECO:0000259" key="7">
    <source>
        <dbReference type="PROSITE" id="PS51352"/>
    </source>
</evidence>
<dbReference type="InterPro" id="IPR036249">
    <property type="entry name" value="Thioredoxin-like_sf"/>
</dbReference>
<dbReference type="InterPro" id="IPR050455">
    <property type="entry name" value="Tpx_Peroxidase_subfamily"/>
</dbReference>
<dbReference type="InterPro" id="IPR013766">
    <property type="entry name" value="Thioredoxin_domain"/>
</dbReference>
<dbReference type="Gene3D" id="3.40.30.10">
    <property type="entry name" value="Glutaredoxin"/>
    <property type="match status" value="1"/>
</dbReference>
<dbReference type="HAMAP" id="MF_00269">
    <property type="entry name" value="Tpx"/>
    <property type="match status" value="1"/>
</dbReference>
<gene>
    <name evidence="6" type="primary">tpx</name>
    <name evidence="8" type="ORF">SAMN05878391_0777</name>
</gene>
<dbReference type="CDD" id="cd03014">
    <property type="entry name" value="PRX_Atyp2cys"/>
    <property type="match status" value="1"/>
</dbReference>
<protein>
    <recommendedName>
        <fullName evidence="6">Thiol peroxidase</fullName>
        <shortName evidence="6">Tpx</shortName>
        <ecNumber evidence="6">1.11.1.24</ecNumber>
    </recommendedName>
    <alternativeName>
        <fullName evidence="6">Peroxiredoxin tpx</fullName>
        <shortName evidence="6">Prx</shortName>
    </alternativeName>
    <alternativeName>
        <fullName evidence="6">Thioredoxin peroxidase</fullName>
    </alternativeName>
    <alternativeName>
        <fullName evidence="6">Thioredoxin-dependent peroxiredoxin</fullName>
    </alternativeName>
</protein>
<sequence>MAEVTFKGDPVTLGGKEVKVGDTAPDFTVLNNSLEEVTLSDYQGKKKLISVVPSLDTGLCSKQTRKFNEDASSVDNAVILTISNDLPFAQSRWCAAEGLDNVITLSDHRDLSFGENYGTVMDELRLQARSVFVLDENDKIVHAEYVSEGTEAPDYDTAVDALKSL</sequence>
<evidence type="ECO:0000256" key="4">
    <source>
        <dbReference type="ARBA" id="ARBA00023157"/>
    </source>
</evidence>
<dbReference type="InterPro" id="IPR013740">
    <property type="entry name" value="Redoxin"/>
</dbReference>